<comment type="similarity">
    <text evidence="6">Belongs to the class I-like SAM-binding methyltransferase superfamily. RNA M5U methyltransferase family.</text>
</comment>
<feature type="active site" description="Nucleophile" evidence="6">
    <location>
        <position position="414"/>
    </location>
</feature>
<evidence type="ECO:0000256" key="1">
    <source>
        <dbReference type="ARBA" id="ARBA00022485"/>
    </source>
</evidence>
<dbReference type="GO" id="GO:0051539">
    <property type="term" value="F:4 iron, 4 sulfur cluster binding"/>
    <property type="evidence" value="ECO:0007669"/>
    <property type="project" value="UniProtKB-KW"/>
</dbReference>
<dbReference type="SUPFAM" id="SSF53335">
    <property type="entry name" value="S-adenosyl-L-methionine-dependent methyltransferases"/>
    <property type="match status" value="1"/>
</dbReference>
<dbReference type="Proteomes" id="UP000217065">
    <property type="component" value="Unassembled WGS sequence"/>
</dbReference>
<dbReference type="PROSITE" id="PS50926">
    <property type="entry name" value="TRAM"/>
    <property type="match status" value="1"/>
</dbReference>
<dbReference type="GO" id="GO:0070041">
    <property type="term" value="F:rRNA (uridine-C5-)-methyltransferase activity"/>
    <property type="evidence" value="ECO:0007669"/>
    <property type="project" value="TreeGrafter"/>
</dbReference>
<dbReference type="Gene3D" id="2.40.50.1070">
    <property type="match status" value="1"/>
</dbReference>
<evidence type="ECO:0000256" key="7">
    <source>
        <dbReference type="PROSITE-ProRule" id="PRU10015"/>
    </source>
</evidence>
<keyword evidence="1" id="KW-0479">Metal-binding</keyword>
<gene>
    <name evidence="9" type="ORF">CF394_15095</name>
</gene>
<dbReference type="Pfam" id="PF05958">
    <property type="entry name" value="tRNA_U5-meth_tr"/>
    <property type="match status" value="1"/>
</dbReference>
<feature type="domain" description="TRAM" evidence="8">
    <location>
        <begin position="6"/>
        <end position="64"/>
    </location>
</feature>
<proteinExistence type="inferred from homology"/>
<feature type="binding site" evidence="6">
    <location>
        <position position="387"/>
    </location>
    <ligand>
        <name>S-adenosyl-L-methionine</name>
        <dbReference type="ChEBI" id="CHEBI:59789"/>
    </ligand>
</feature>
<dbReference type="PROSITE" id="PS51687">
    <property type="entry name" value="SAM_MT_RNA_M5U"/>
    <property type="match status" value="1"/>
</dbReference>
<dbReference type="FunFam" id="2.40.50.140:FF:000097">
    <property type="entry name" value="23S rRNA (uracil(1939)-C(5))-methyltransferase RlmD"/>
    <property type="match status" value="1"/>
</dbReference>
<keyword evidence="3 6" id="KW-0808">Transferase</keyword>
<feature type="binding site" evidence="6">
    <location>
        <position position="318"/>
    </location>
    <ligand>
        <name>S-adenosyl-L-methionine</name>
        <dbReference type="ChEBI" id="CHEBI:59789"/>
    </ligand>
</feature>
<evidence type="ECO:0000256" key="6">
    <source>
        <dbReference type="PROSITE-ProRule" id="PRU01024"/>
    </source>
</evidence>
<accession>A0A264VZR9</accession>
<dbReference type="RefSeq" id="WP_094944763.1">
    <property type="nucleotide sequence ID" value="NZ_NOKQ01000348.1"/>
</dbReference>
<evidence type="ECO:0000313" key="9">
    <source>
        <dbReference type="EMBL" id="OZS76795.1"/>
    </source>
</evidence>
<dbReference type="PANTHER" id="PTHR11061">
    <property type="entry name" value="RNA M5U METHYLTRANSFERASE"/>
    <property type="match status" value="1"/>
</dbReference>
<keyword evidence="1" id="KW-0408">Iron</keyword>
<dbReference type="FunFam" id="3.40.50.150:FF:000009">
    <property type="entry name" value="23S rRNA (Uracil(1939)-C(5))-methyltransferase RlmD"/>
    <property type="match status" value="1"/>
</dbReference>
<dbReference type="OrthoDB" id="9804590at2"/>
<dbReference type="InterPro" id="IPR030390">
    <property type="entry name" value="MeTrfase_TrmA_AS"/>
</dbReference>
<keyword evidence="10" id="KW-1185">Reference proteome</keyword>
<dbReference type="PANTHER" id="PTHR11061:SF45">
    <property type="match status" value="1"/>
</dbReference>
<reference evidence="9 10" key="1">
    <citation type="submission" date="2017-07" db="EMBL/GenBank/DDBJ databases">
        <title>Tetzosporium hominis gen.nov. sp.nov.</title>
        <authorList>
            <person name="Tetz G."/>
            <person name="Tetz V."/>
        </authorList>
    </citation>
    <scope>NUCLEOTIDE SEQUENCE [LARGE SCALE GENOMIC DNA]</scope>
    <source>
        <strain evidence="9 10">VT-49</strain>
    </source>
</reference>
<evidence type="ECO:0000313" key="10">
    <source>
        <dbReference type="Proteomes" id="UP000217065"/>
    </source>
</evidence>
<keyword evidence="1" id="KW-0004">4Fe-4S</keyword>
<keyword evidence="2 6" id="KW-0489">Methyltransferase</keyword>
<keyword evidence="5" id="KW-0411">Iron-sulfur</keyword>
<dbReference type="GO" id="GO:0070475">
    <property type="term" value="P:rRNA base methylation"/>
    <property type="evidence" value="ECO:0007669"/>
    <property type="project" value="TreeGrafter"/>
</dbReference>
<dbReference type="Pfam" id="PF01938">
    <property type="entry name" value="TRAM"/>
    <property type="match status" value="1"/>
</dbReference>
<dbReference type="NCBIfam" id="TIGR00479">
    <property type="entry name" value="rumA"/>
    <property type="match status" value="1"/>
</dbReference>
<dbReference type="AlphaFoldDB" id="A0A264VZR9"/>
<dbReference type="InterPro" id="IPR010280">
    <property type="entry name" value="U5_MeTrfase_fam"/>
</dbReference>
<protein>
    <submittedName>
        <fullName evidence="9">23S rRNA (Uracil(1939)-C(5))-methyltransferase RlmD</fullName>
    </submittedName>
</protein>
<evidence type="ECO:0000256" key="2">
    <source>
        <dbReference type="ARBA" id="ARBA00022603"/>
    </source>
</evidence>
<evidence type="ECO:0000256" key="5">
    <source>
        <dbReference type="ARBA" id="ARBA00023014"/>
    </source>
</evidence>
<dbReference type="Gene3D" id="3.40.50.150">
    <property type="entry name" value="Vaccinia Virus protein VP39"/>
    <property type="match status" value="1"/>
</dbReference>
<evidence type="ECO:0000256" key="3">
    <source>
        <dbReference type="ARBA" id="ARBA00022679"/>
    </source>
</evidence>
<evidence type="ECO:0000256" key="4">
    <source>
        <dbReference type="ARBA" id="ARBA00022691"/>
    </source>
</evidence>
<dbReference type="CDD" id="cd02440">
    <property type="entry name" value="AdoMet_MTases"/>
    <property type="match status" value="1"/>
</dbReference>
<keyword evidence="4 6" id="KW-0949">S-adenosyl-L-methionine</keyword>
<dbReference type="FunFam" id="2.40.50.1070:FF:000003">
    <property type="entry name" value="23S rRNA (Uracil-5-)-methyltransferase RumA"/>
    <property type="match status" value="1"/>
</dbReference>
<dbReference type="Gene3D" id="2.40.50.140">
    <property type="entry name" value="Nucleic acid-binding proteins"/>
    <property type="match status" value="1"/>
</dbReference>
<evidence type="ECO:0000259" key="8">
    <source>
        <dbReference type="PROSITE" id="PS50926"/>
    </source>
</evidence>
<dbReference type="InterPro" id="IPR012340">
    <property type="entry name" value="NA-bd_OB-fold"/>
</dbReference>
<sequence length="457" mass="51234">MNEQVTIKEGQEFPLTIKRLGINGEGVGFFKKHVVFVPGALPGEVITAHVTDVQRKFATAKIKQIREASEDRITPPCPVYETCGGCQLQHMTYPRQLVEKRDIVLQALERYSPDVSAELVKPTIGMDDPWYYRNKSQFQVRKKGNKVLAGLFAAGSNFLVDIDKCLVQHPDTTAITNQIKAFIEDKGIPVYDDKDPQGIMRSIVVRKGIETGQLQVTLITTKKKFPHKEELTQAIVQMSPDIVSISQNINADRSSLIFGETTFNLWGKETMIEKLDSLVFDLSARAFFQLNPVQTVHLYNEIKKAAHLTGTENVVDAYCGVGTIGLWLAGDAKEVRGMDIVPEAVSDAKKNASRNQRKNTQFVVGTPEEWVTKWQKEGFTVDVLTADPPRTGLDSELMDVVLRTKPKRFVYTSCNPSTLAKDLARLTKKYEVRSIQPVDMFPQTSQIECVVELELKS</sequence>
<dbReference type="EMBL" id="NOKQ01000348">
    <property type="protein sequence ID" value="OZS76795.1"/>
    <property type="molecule type" value="Genomic_DNA"/>
</dbReference>
<feature type="binding site" evidence="6">
    <location>
        <position position="289"/>
    </location>
    <ligand>
        <name>S-adenosyl-L-methionine</name>
        <dbReference type="ChEBI" id="CHEBI:59789"/>
    </ligand>
</feature>
<dbReference type="InterPro" id="IPR002792">
    <property type="entry name" value="TRAM_dom"/>
</dbReference>
<feature type="active site" evidence="7">
    <location>
        <position position="414"/>
    </location>
</feature>
<name>A0A264VZR9_9BACL</name>
<dbReference type="PROSITE" id="PS01230">
    <property type="entry name" value="TRMA_1"/>
    <property type="match status" value="1"/>
</dbReference>
<feature type="binding site" evidence="6">
    <location>
        <position position="339"/>
    </location>
    <ligand>
        <name>S-adenosyl-L-methionine</name>
        <dbReference type="ChEBI" id="CHEBI:59789"/>
    </ligand>
</feature>
<organism evidence="9 10">
    <name type="scientific">Tetzosporium hominis</name>
    <dbReference type="NCBI Taxonomy" id="2020506"/>
    <lineage>
        <taxon>Bacteria</taxon>
        <taxon>Bacillati</taxon>
        <taxon>Bacillota</taxon>
        <taxon>Bacilli</taxon>
        <taxon>Bacillales</taxon>
        <taxon>Caryophanaceae</taxon>
        <taxon>Tetzosporium</taxon>
    </lineage>
</organism>
<comment type="caution">
    <text evidence="9">The sequence shown here is derived from an EMBL/GenBank/DDBJ whole genome shotgun (WGS) entry which is preliminary data.</text>
</comment>
<dbReference type="SUPFAM" id="SSF50249">
    <property type="entry name" value="Nucleic acid-binding proteins"/>
    <property type="match status" value="1"/>
</dbReference>
<dbReference type="InterPro" id="IPR029063">
    <property type="entry name" value="SAM-dependent_MTases_sf"/>
</dbReference>